<evidence type="ECO:0000313" key="3">
    <source>
        <dbReference type="EMBL" id="CAF1025848.1"/>
    </source>
</evidence>
<evidence type="ECO:0000256" key="1">
    <source>
        <dbReference type="SAM" id="MobiDB-lite"/>
    </source>
</evidence>
<dbReference type="Proteomes" id="UP000682733">
    <property type="component" value="Unassembled WGS sequence"/>
</dbReference>
<dbReference type="OrthoDB" id="439808at2759"/>
<keyword evidence="6" id="KW-1185">Reference proteome</keyword>
<dbReference type="PANTHER" id="PTHR23147">
    <property type="entry name" value="SERINE/ARGININE RICH SPLICING FACTOR"/>
    <property type="match status" value="1"/>
</dbReference>
<organism evidence="3 6">
    <name type="scientific">Didymodactylos carnosus</name>
    <dbReference type="NCBI Taxonomy" id="1234261"/>
    <lineage>
        <taxon>Eukaryota</taxon>
        <taxon>Metazoa</taxon>
        <taxon>Spiralia</taxon>
        <taxon>Gnathifera</taxon>
        <taxon>Rotifera</taxon>
        <taxon>Eurotatoria</taxon>
        <taxon>Bdelloidea</taxon>
        <taxon>Philodinida</taxon>
        <taxon>Philodinidae</taxon>
        <taxon>Didymodactylos</taxon>
    </lineage>
</organism>
<comment type="caution">
    <text evidence="3">The sequence shown here is derived from an EMBL/GenBank/DDBJ whole genome shotgun (WGS) entry which is preliminary data.</text>
</comment>
<dbReference type="InterPro" id="IPR050907">
    <property type="entry name" value="SRSF"/>
</dbReference>
<dbReference type="Proteomes" id="UP000677228">
    <property type="component" value="Unassembled WGS sequence"/>
</dbReference>
<protein>
    <submittedName>
        <fullName evidence="3">Uncharacterized protein</fullName>
    </submittedName>
</protein>
<feature type="compositionally biased region" description="Basic and acidic residues" evidence="1">
    <location>
        <begin position="115"/>
        <end position="127"/>
    </location>
</feature>
<dbReference type="Gene3D" id="3.30.70.330">
    <property type="match status" value="1"/>
</dbReference>
<dbReference type="EMBL" id="CAJOBA010000704">
    <property type="protein sequence ID" value="CAF3550910.1"/>
    <property type="molecule type" value="Genomic_DNA"/>
</dbReference>
<dbReference type="Proteomes" id="UP000663829">
    <property type="component" value="Unassembled WGS sequence"/>
</dbReference>
<name>A0A814INI3_9BILA</name>
<dbReference type="AlphaFoldDB" id="A0A814INI3"/>
<dbReference type="EMBL" id="CAJOBC010003706">
    <property type="protein sequence ID" value="CAF3797016.1"/>
    <property type="molecule type" value="Genomic_DNA"/>
</dbReference>
<evidence type="ECO:0000313" key="4">
    <source>
        <dbReference type="EMBL" id="CAF3550910.1"/>
    </source>
</evidence>
<dbReference type="InterPro" id="IPR012677">
    <property type="entry name" value="Nucleotide-bd_a/b_plait_sf"/>
</dbReference>
<evidence type="ECO:0000313" key="2">
    <source>
        <dbReference type="EMBL" id="CAF0770123.1"/>
    </source>
</evidence>
<accession>A0A814INI3</accession>
<evidence type="ECO:0000313" key="5">
    <source>
        <dbReference type="EMBL" id="CAF3797016.1"/>
    </source>
</evidence>
<dbReference type="Proteomes" id="UP000681722">
    <property type="component" value="Unassembled WGS sequence"/>
</dbReference>
<sequence>MAPVYEDLKRLFSKHGRIVDITIPLDYHTHPRDAEDAMRYLDRYRLHNKELEIEFARGDRKTPSEMRLQEKEFQPAGNDRGGSRGGPGGRGNYGGGRGESRRRPSRSRSRSRGGARRERSFSRERSSPRHGSRQKKSRSESQ</sequence>
<dbReference type="EMBL" id="CAJNOQ010003706">
    <property type="protein sequence ID" value="CAF1025848.1"/>
    <property type="molecule type" value="Genomic_DNA"/>
</dbReference>
<dbReference type="InterPro" id="IPR035979">
    <property type="entry name" value="RBD_domain_sf"/>
</dbReference>
<evidence type="ECO:0000313" key="6">
    <source>
        <dbReference type="Proteomes" id="UP000663829"/>
    </source>
</evidence>
<dbReference type="GO" id="GO:0003676">
    <property type="term" value="F:nucleic acid binding"/>
    <property type="evidence" value="ECO:0007669"/>
    <property type="project" value="InterPro"/>
</dbReference>
<dbReference type="EMBL" id="CAJNOK010000704">
    <property type="protein sequence ID" value="CAF0770123.1"/>
    <property type="molecule type" value="Genomic_DNA"/>
</dbReference>
<reference evidence="3" key="1">
    <citation type="submission" date="2021-02" db="EMBL/GenBank/DDBJ databases">
        <authorList>
            <person name="Nowell W R."/>
        </authorList>
    </citation>
    <scope>NUCLEOTIDE SEQUENCE</scope>
</reference>
<gene>
    <name evidence="3" type="ORF">GPM918_LOCUS15024</name>
    <name evidence="2" type="ORF">OVA965_LOCUS3039</name>
    <name evidence="5" type="ORF">SRO942_LOCUS15024</name>
    <name evidence="4" type="ORF">TMI583_LOCUS3038</name>
</gene>
<dbReference type="SUPFAM" id="SSF54928">
    <property type="entry name" value="RNA-binding domain, RBD"/>
    <property type="match status" value="1"/>
</dbReference>
<feature type="region of interest" description="Disordered" evidence="1">
    <location>
        <begin position="55"/>
        <end position="142"/>
    </location>
</feature>
<feature type="compositionally biased region" description="Basic residues" evidence="1">
    <location>
        <begin position="103"/>
        <end position="114"/>
    </location>
</feature>
<feature type="compositionally biased region" description="Gly residues" evidence="1">
    <location>
        <begin position="79"/>
        <end position="97"/>
    </location>
</feature>
<feature type="compositionally biased region" description="Basic and acidic residues" evidence="1">
    <location>
        <begin position="55"/>
        <end position="73"/>
    </location>
</feature>
<proteinExistence type="predicted"/>